<proteinExistence type="predicted"/>
<keyword evidence="2 3" id="KW-0040">ANK repeat</keyword>
<dbReference type="InterPro" id="IPR002110">
    <property type="entry name" value="Ankyrin_rpt"/>
</dbReference>
<feature type="repeat" description="ANK" evidence="3">
    <location>
        <begin position="616"/>
        <end position="651"/>
    </location>
</feature>
<sequence>MSSPDAGSRIVRAENKQGGTQPLHQGDGNQGVIAGNNGSQTIIRSQNVFNIPLSSMSQMTELIHGGEDASNQPPNAAAIIEWLMLQSKVDFRSHHASLVAQMVPGTGSWILGSTEFEAWSKGSSASQFLWMHGILGSGKTMLSSLIIDSLEKSSSEDDSTACIYVYFQEVQDHGPTFAEIFTSLLKHLLQQQTPGDVVEKLQSKYNEWRHRKVFPAPDEYLAMFHAQVARFTTVYLVVDALDNCQNSSRENTQQKMQSALRQMPTNVKVLVTSRSGWLDGWDLDLDQQFHLVPNREDVEKYIRTQVRSNGIIQQFVAEKVKSSFEDNVVDKIAKENRGIFLLTKLHMEYLAEQKTLGDIKIALSNLPDSIPSAFEASIQKIKRHGKPDTIAQHVLTWTALAIEPPNADQIRHSFAISYSKQMLDKDFLPAEATLTSECAGLATIDSRTKMIRLVHESVPKYLRHHGIIRQNADMEMAKMCLRYLLFEEPPQGVGRPLLNYAANHWITHFVRGEEYVDDEAQVLVMKFLKDSAKVRTAFQAMAGTDSLAWCGITGLHAAVYFNRRRWVEQLINEGVHVDDSCSDGRTALHWAANSGRGELVEVLIQHSANKDIRDRNGDTPLHVAVTRSTMNCKEVVRNLVKGNARLDIRGGKGFTPLMWAIRYGPSSVARILAENQVDVNAEDDQGWTPLRGAMLEGQGRIINILLKKGVDLNRPSSDGWTPLRHAVQKGNKLMVRRLLKKHADVNLRDTEDGYSPLRWAVLYKHTLIVQLLIEKGADVNDKAKDKSTPLIEAVKSGDKTTVWMLLENGAEPDVEDSVGWTALHHATEAHRNPAIWLLITNGASTTLRDMDGLSCLDLAVQKNDFSVVWLLCENGARADTANEKGITALHHALWLGHLDMVRFFLDTGINVDLKDHNGFAALHHAVARGHQGIVELLISRGANVNMQDGMGLTALGATVLTKNLPIMDVLLDHGASCDIRNNEGKTALHEAATRGFNEGVRRLVNKTTKLDLKDSKGGFAALYYAIWQGDKDTVGLLLKAGADMDVQDNAGRTPLMFAAQMEKEDAVAALLEEGAKTDVQDEGGWTAMQYAGSHDGIKSRIEGAARKRE</sequence>
<dbReference type="SMART" id="SM00248">
    <property type="entry name" value="ANK"/>
    <property type="match status" value="16"/>
</dbReference>
<dbReference type="PRINTS" id="PR01415">
    <property type="entry name" value="ANKYRIN"/>
</dbReference>
<evidence type="ECO:0000313" key="7">
    <source>
        <dbReference type="Proteomes" id="UP001498421"/>
    </source>
</evidence>
<feature type="repeat" description="ANK" evidence="3">
    <location>
        <begin position="583"/>
        <end position="615"/>
    </location>
</feature>
<feature type="repeat" description="ANK" evidence="3">
    <location>
        <begin position="1017"/>
        <end position="1049"/>
    </location>
</feature>
<dbReference type="Gene3D" id="3.40.50.300">
    <property type="entry name" value="P-loop containing nucleotide triphosphate hydrolases"/>
    <property type="match status" value="1"/>
</dbReference>
<evidence type="ECO:0000256" key="3">
    <source>
        <dbReference type="PROSITE-ProRule" id="PRU00023"/>
    </source>
</evidence>
<evidence type="ECO:0000256" key="1">
    <source>
        <dbReference type="ARBA" id="ARBA00022737"/>
    </source>
</evidence>
<evidence type="ECO:0000259" key="5">
    <source>
        <dbReference type="Pfam" id="PF24883"/>
    </source>
</evidence>
<feature type="repeat" description="ANK" evidence="3">
    <location>
        <begin position="685"/>
        <end position="717"/>
    </location>
</feature>
<dbReference type="InterPro" id="IPR056884">
    <property type="entry name" value="NPHP3-like_N"/>
</dbReference>
<dbReference type="EMBL" id="JAZAVK010000046">
    <property type="protein sequence ID" value="KAK7428028.1"/>
    <property type="molecule type" value="Genomic_DNA"/>
</dbReference>
<comment type="caution">
    <text evidence="6">The sequence shown here is derived from an EMBL/GenBank/DDBJ whole genome shotgun (WGS) entry which is preliminary data.</text>
</comment>
<dbReference type="Gene3D" id="1.25.40.20">
    <property type="entry name" value="Ankyrin repeat-containing domain"/>
    <property type="match status" value="3"/>
</dbReference>
<evidence type="ECO:0000256" key="2">
    <source>
        <dbReference type="ARBA" id="ARBA00023043"/>
    </source>
</evidence>
<dbReference type="Pfam" id="PF00023">
    <property type="entry name" value="Ank"/>
    <property type="match status" value="1"/>
</dbReference>
<dbReference type="Pfam" id="PF12796">
    <property type="entry name" value="Ank_2"/>
    <property type="match status" value="5"/>
</dbReference>
<organism evidence="6 7">
    <name type="scientific">Neonectria magnoliae</name>
    <dbReference type="NCBI Taxonomy" id="2732573"/>
    <lineage>
        <taxon>Eukaryota</taxon>
        <taxon>Fungi</taxon>
        <taxon>Dikarya</taxon>
        <taxon>Ascomycota</taxon>
        <taxon>Pezizomycotina</taxon>
        <taxon>Sordariomycetes</taxon>
        <taxon>Hypocreomycetidae</taxon>
        <taxon>Hypocreales</taxon>
        <taxon>Nectriaceae</taxon>
        <taxon>Neonectria</taxon>
    </lineage>
</organism>
<feature type="repeat" description="ANK" evidence="3">
    <location>
        <begin position="917"/>
        <end position="949"/>
    </location>
</feature>
<dbReference type="PANTHER" id="PTHR24198">
    <property type="entry name" value="ANKYRIN REPEAT AND PROTEIN KINASE DOMAIN-CONTAINING PROTEIN"/>
    <property type="match status" value="1"/>
</dbReference>
<feature type="region of interest" description="Disordered" evidence="4">
    <location>
        <begin position="13"/>
        <end position="37"/>
    </location>
</feature>
<feature type="repeat" description="ANK" evidence="3">
    <location>
        <begin position="884"/>
        <end position="916"/>
    </location>
</feature>
<feature type="repeat" description="ANK" evidence="3">
    <location>
        <begin position="752"/>
        <end position="784"/>
    </location>
</feature>
<dbReference type="SUPFAM" id="SSF48403">
    <property type="entry name" value="Ankyrin repeat"/>
    <property type="match status" value="2"/>
</dbReference>
<keyword evidence="1" id="KW-0677">Repeat</keyword>
<feature type="repeat" description="ANK" evidence="3">
    <location>
        <begin position="785"/>
        <end position="817"/>
    </location>
</feature>
<dbReference type="PANTHER" id="PTHR24198:SF165">
    <property type="entry name" value="ANKYRIN REPEAT-CONTAINING PROTEIN-RELATED"/>
    <property type="match status" value="1"/>
</dbReference>
<dbReference type="SUPFAM" id="SSF52540">
    <property type="entry name" value="P-loop containing nucleoside triphosphate hydrolases"/>
    <property type="match status" value="1"/>
</dbReference>
<dbReference type="InterPro" id="IPR036770">
    <property type="entry name" value="Ankyrin_rpt-contain_sf"/>
</dbReference>
<feature type="repeat" description="ANK" evidence="3">
    <location>
        <begin position="1050"/>
        <end position="1082"/>
    </location>
</feature>
<feature type="repeat" description="ANK" evidence="3">
    <location>
        <begin position="983"/>
        <end position="1015"/>
    </location>
</feature>
<dbReference type="PROSITE" id="PS50297">
    <property type="entry name" value="ANK_REP_REGION"/>
    <property type="match status" value="12"/>
</dbReference>
<gene>
    <name evidence="6" type="ORF">QQZ08_005459</name>
</gene>
<reference evidence="6 7" key="1">
    <citation type="journal article" date="2025" name="Microbiol. Resour. Announc.">
        <title>Draft genome sequences for Neonectria magnoliae and Neonectria punicea, canker pathogens of Liriodendron tulipifera and Acer saccharum in West Virginia.</title>
        <authorList>
            <person name="Petronek H.M."/>
            <person name="Kasson M.T."/>
            <person name="Metheny A.M."/>
            <person name="Stauder C.M."/>
            <person name="Lovett B."/>
            <person name="Lynch S.C."/>
            <person name="Garnas J.R."/>
            <person name="Kasson L.R."/>
            <person name="Stajich J.E."/>
        </authorList>
    </citation>
    <scope>NUCLEOTIDE SEQUENCE [LARGE SCALE GENOMIC DNA]</scope>
    <source>
        <strain evidence="6 7">NRRL 64651</strain>
    </source>
</reference>
<dbReference type="Pfam" id="PF13637">
    <property type="entry name" value="Ank_4"/>
    <property type="match status" value="1"/>
</dbReference>
<accession>A0ABR1I539</accession>
<feature type="repeat" description="ANK" evidence="3">
    <location>
        <begin position="851"/>
        <end position="883"/>
    </location>
</feature>
<keyword evidence="7" id="KW-1185">Reference proteome</keyword>
<protein>
    <recommendedName>
        <fullName evidence="5">Nephrocystin 3-like N-terminal domain-containing protein</fullName>
    </recommendedName>
</protein>
<feature type="repeat" description="ANK" evidence="3">
    <location>
        <begin position="818"/>
        <end position="850"/>
    </location>
</feature>
<dbReference type="InterPro" id="IPR027417">
    <property type="entry name" value="P-loop_NTPase"/>
</dbReference>
<name>A0ABR1I539_9HYPO</name>
<dbReference type="PROSITE" id="PS50088">
    <property type="entry name" value="ANK_REPEAT"/>
    <property type="match status" value="15"/>
</dbReference>
<evidence type="ECO:0000256" key="4">
    <source>
        <dbReference type="SAM" id="MobiDB-lite"/>
    </source>
</evidence>
<feature type="repeat" description="ANK" evidence="3">
    <location>
        <begin position="950"/>
        <end position="982"/>
    </location>
</feature>
<dbReference type="Proteomes" id="UP001498421">
    <property type="component" value="Unassembled WGS sequence"/>
</dbReference>
<feature type="domain" description="Nephrocystin 3-like N-terminal" evidence="5">
    <location>
        <begin position="105"/>
        <end position="274"/>
    </location>
</feature>
<dbReference type="Pfam" id="PF24883">
    <property type="entry name" value="NPHP3_N"/>
    <property type="match status" value="1"/>
</dbReference>
<feature type="repeat" description="ANK" evidence="3">
    <location>
        <begin position="652"/>
        <end position="684"/>
    </location>
</feature>
<feature type="repeat" description="ANK" evidence="3">
    <location>
        <begin position="718"/>
        <end position="750"/>
    </location>
</feature>
<evidence type="ECO:0000313" key="6">
    <source>
        <dbReference type="EMBL" id="KAK7428028.1"/>
    </source>
</evidence>